<dbReference type="CDD" id="cd03219">
    <property type="entry name" value="ABC_Mj1267_LivG_branched"/>
    <property type="match status" value="1"/>
</dbReference>
<dbReference type="PROSITE" id="PS50893">
    <property type="entry name" value="ABC_TRANSPORTER_2"/>
    <property type="match status" value="1"/>
</dbReference>
<dbReference type="HOGENOM" id="CLU_000604_1_2_11"/>
<evidence type="ECO:0000256" key="2">
    <source>
        <dbReference type="ARBA" id="ARBA00022741"/>
    </source>
</evidence>
<dbReference type="InterPro" id="IPR051120">
    <property type="entry name" value="ABC_AA/LPS_Transport"/>
</dbReference>
<dbReference type="PANTHER" id="PTHR45772:SF2">
    <property type="entry name" value="ABC TRANSPORTER ATP-BINDING PROTEIN"/>
    <property type="match status" value="1"/>
</dbReference>
<dbReference type="InterPro" id="IPR027417">
    <property type="entry name" value="P-loop_NTPase"/>
</dbReference>
<dbReference type="Pfam" id="PF00005">
    <property type="entry name" value="ABC_tran"/>
    <property type="match status" value="1"/>
</dbReference>
<dbReference type="Gene3D" id="3.40.50.300">
    <property type="entry name" value="P-loop containing nucleotide triphosphate hydrolases"/>
    <property type="match status" value="1"/>
</dbReference>
<feature type="compositionally biased region" description="Pro residues" evidence="4">
    <location>
        <begin position="273"/>
        <end position="283"/>
    </location>
</feature>
<sequence length="283" mass="30462">MKHTESRTTGDLVLSTADITKKFGGLVALADVSVRVAPASIVGLVGPNGAGKSTLFNVMSGYLRPTSGSVFIDGVEQTRRSGPQRRATMGVARTFQHPELFSDLTIREHLVLAKRVRSAPRRLWTDLLKVSGLRMSTATRDDTVDALLEDLSLTDDAERLAVGLPLGVARRVEVGRALITDPRVVLLDEPSSGLDESETRDLAQVLRDARIRHSVALVLVEHDVDLVLGLSDEVYVLDFGKLIAHGTPEEIRRDPAVRAAYLGDDPGTAAPDSPAPEPAGLPR</sequence>
<dbReference type="InterPro" id="IPR032823">
    <property type="entry name" value="BCA_ABC_TP_C"/>
</dbReference>
<dbReference type="SMART" id="SM00382">
    <property type="entry name" value="AAA"/>
    <property type="match status" value="1"/>
</dbReference>
<evidence type="ECO:0000256" key="3">
    <source>
        <dbReference type="ARBA" id="ARBA00022840"/>
    </source>
</evidence>
<dbReference type="Proteomes" id="UP000035035">
    <property type="component" value="Unassembled WGS sequence"/>
</dbReference>
<comment type="caution">
    <text evidence="6">The sequence shown here is derived from an EMBL/GenBank/DDBJ whole genome shotgun (WGS) entry which is preliminary data.</text>
</comment>
<evidence type="ECO:0000313" key="6">
    <source>
        <dbReference type="EMBL" id="ETA04642.1"/>
    </source>
</evidence>
<feature type="region of interest" description="Disordered" evidence="4">
    <location>
        <begin position="262"/>
        <end position="283"/>
    </location>
</feature>
<dbReference type="GO" id="GO:0005524">
    <property type="term" value="F:ATP binding"/>
    <property type="evidence" value="ECO:0007669"/>
    <property type="project" value="UniProtKB-KW"/>
</dbReference>
<dbReference type="RefSeq" id="WP_035753065.1">
    <property type="nucleotide sequence ID" value="NZ_KI629800.1"/>
</dbReference>
<dbReference type="GO" id="GO:0016887">
    <property type="term" value="F:ATP hydrolysis activity"/>
    <property type="evidence" value="ECO:0007669"/>
    <property type="project" value="InterPro"/>
</dbReference>
<keyword evidence="2" id="KW-0547">Nucleotide-binding</keyword>
<evidence type="ECO:0000259" key="5">
    <source>
        <dbReference type="PROSITE" id="PS50893"/>
    </source>
</evidence>
<dbReference type="InterPro" id="IPR003593">
    <property type="entry name" value="AAA+_ATPase"/>
</dbReference>
<protein>
    <submittedName>
        <fullName evidence="6">ABC transporter ATP-binding protein</fullName>
    </submittedName>
</protein>
<dbReference type="EMBL" id="AYXO01000073">
    <property type="protein sequence ID" value="ETA04642.1"/>
    <property type="molecule type" value="Genomic_DNA"/>
</dbReference>
<name>W9D8E8_9ACTN</name>
<dbReference type="AlphaFoldDB" id="W9D8E8"/>
<evidence type="ECO:0000256" key="1">
    <source>
        <dbReference type="ARBA" id="ARBA00022448"/>
    </source>
</evidence>
<keyword evidence="7" id="KW-1185">Reference proteome</keyword>
<proteinExistence type="predicted"/>
<dbReference type="PATRIC" id="fig|1423140.3.peg.4210"/>
<evidence type="ECO:0000313" key="7">
    <source>
        <dbReference type="Proteomes" id="UP000035035"/>
    </source>
</evidence>
<organism evidence="6 7">
    <name type="scientific">Gordonia alkanivorans CGMCC 6845</name>
    <dbReference type="NCBI Taxonomy" id="1423140"/>
    <lineage>
        <taxon>Bacteria</taxon>
        <taxon>Bacillati</taxon>
        <taxon>Actinomycetota</taxon>
        <taxon>Actinomycetes</taxon>
        <taxon>Mycobacteriales</taxon>
        <taxon>Gordoniaceae</taxon>
        <taxon>Gordonia</taxon>
    </lineage>
</organism>
<reference evidence="6 7" key="1">
    <citation type="journal article" date="2014" name="Genome Announc.">
        <title>Draft Genome Sequence of Gordonia alkanivorans Strain CGMCC6845, a Halotolerant Hydrocarbon-Degrading Bacterium.</title>
        <authorList>
            <person name="Wang X."/>
            <person name="Jin D."/>
            <person name="Zhou L."/>
            <person name="Wu L."/>
            <person name="An W."/>
            <person name="Zhao L."/>
        </authorList>
    </citation>
    <scope>NUCLEOTIDE SEQUENCE [LARGE SCALE GENOMIC DNA]</scope>
    <source>
        <strain evidence="6 7">CGMCC 6845</strain>
    </source>
</reference>
<keyword evidence="3 6" id="KW-0067">ATP-binding</keyword>
<dbReference type="PANTHER" id="PTHR45772">
    <property type="entry name" value="CONSERVED COMPONENT OF ABC TRANSPORTER FOR NATURAL AMINO ACIDS-RELATED"/>
    <property type="match status" value="1"/>
</dbReference>
<keyword evidence="1" id="KW-0813">Transport</keyword>
<gene>
    <name evidence="6" type="ORF">V525_21225</name>
</gene>
<dbReference type="GO" id="GO:0005886">
    <property type="term" value="C:plasma membrane"/>
    <property type="evidence" value="ECO:0007669"/>
    <property type="project" value="TreeGrafter"/>
</dbReference>
<dbReference type="SUPFAM" id="SSF52540">
    <property type="entry name" value="P-loop containing nucleoside triphosphate hydrolases"/>
    <property type="match status" value="1"/>
</dbReference>
<feature type="domain" description="ABC transporter" evidence="5">
    <location>
        <begin position="14"/>
        <end position="264"/>
    </location>
</feature>
<accession>W9D8E8</accession>
<evidence type="ECO:0000256" key="4">
    <source>
        <dbReference type="SAM" id="MobiDB-lite"/>
    </source>
</evidence>
<dbReference type="Pfam" id="PF12399">
    <property type="entry name" value="BCA_ABC_TP_C"/>
    <property type="match status" value="1"/>
</dbReference>
<dbReference type="InterPro" id="IPR003439">
    <property type="entry name" value="ABC_transporter-like_ATP-bd"/>
</dbReference>